<dbReference type="InterPro" id="IPR000182">
    <property type="entry name" value="GNAT_dom"/>
</dbReference>
<feature type="domain" description="N-acetyltransferase" evidence="3">
    <location>
        <begin position="1"/>
        <end position="147"/>
    </location>
</feature>
<comment type="caution">
    <text evidence="4">The sequence shown here is derived from an EMBL/GenBank/DDBJ whole genome shotgun (WGS) entry which is preliminary data.</text>
</comment>
<dbReference type="Pfam" id="PF00583">
    <property type="entry name" value="Acetyltransf_1"/>
    <property type="match status" value="1"/>
</dbReference>
<organism evidence="4 5">
    <name type="scientific">Vibrio nigripulchritudo SOn1</name>
    <dbReference type="NCBI Taxonomy" id="1238450"/>
    <lineage>
        <taxon>Bacteria</taxon>
        <taxon>Pseudomonadati</taxon>
        <taxon>Pseudomonadota</taxon>
        <taxon>Gammaproteobacteria</taxon>
        <taxon>Vibrionales</taxon>
        <taxon>Vibrionaceae</taxon>
        <taxon>Vibrio</taxon>
    </lineage>
</organism>
<proteinExistence type="predicted"/>
<dbReference type="PANTHER" id="PTHR43877">
    <property type="entry name" value="AMINOALKYLPHOSPHONATE N-ACETYLTRANSFERASE-RELATED-RELATED"/>
    <property type="match status" value="1"/>
</dbReference>
<dbReference type="AlphaFoldDB" id="A0AAV2VK55"/>
<dbReference type="CDD" id="cd04301">
    <property type="entry name" value="NAT_SF"/>
    <property type="match status" value="1"/>
</dbReference>
<reference evidence="4 5" key="1">
    <citation type="journal article" date="2013" name="ISME J.">
        <title>Comparative genomics of pathogenic lineages of Vibrio nigripulchritudo identifies virulence-associated traits.</title>
        <authorList>
            <person name="Goudenege D."/>
            <person name="Labreuche Y."/>
            <person name="Krin E."/>
            <person name="Ansquer D."/>
            <person name="Mangenot S."/>
            <person name="Calteau A."/>
            <person name="Medigue C."/>
            <person name="Mazel D."/>
            <person name="Polz M.F."/>
            <person name="Le Roux F."/>
        </authorList>
    </citation>
    <scope>NUCLEOTIDE SEQUENCE [LARGE SCALE GENOMIC DNA]</scope>
    <source>
        <strain evidence="4 5">SOn1</strain>
    </source>
</reference>
<keyword evidence="1" id="KW-0808">Transferase</keyword>
<dbReference type="PROSITE" id="PS51186">
    <property type="entry name" value="GNAT"/>
    <property type="match status" value="1"/>
</dbReference>
<dbReference type="RefSeq" id="WP_022610553.1">
    <property type="nucleotide sequence ID" value="NZ_LK391965.1"/>
</dbReference>
<dbReference type="PANTHER" id="PTHR43877:SF2">
    <property type="entry name" value="AMINOALKYLPHOSPHONATE N-ACETYLTRANSFERASE-RELATED"/>
    <property type="match status" value="1"/>
</dbReference>
<evidence type="ECO:0000256" key="2">
    <source>
        <dbReference type="ARBA" id="ARBA00023315"/>
    </source>
</evidence>
<name>A0AAV2VK55_9VIBR</name>
<gene>
    <name evidence="4" type="ORF">VIBNISOn1_1280004</name>
</gene>
<evidence type="ECO:0000313" key="5">
    <source>
        <dbReference type="Proteomes" id="UP000018211"/>
    </source>
</evidence>
<protein>
    <submittedName>
        <fullName evidence="4">Acyl-CoA N-acyltransferase</fullName>
    </submittedName>
</protein>
<dbReference type="SUPFAM" id="SSF55729">
    <property type="entry name" value="Acyl-CoA N-acyltransferases (Nat)"/>
    <property type="match status" value="1"/>
</dbReference>
<dbReference type="InterPro" id="IPR016181">
    <property type="entry name" value="Acyl_CoA_acyltransferase"/>
</dbReference>
<sequence>MEIIKVTASEVEMAASLFDQYRVFYGNESDEALARTFIGERIANAESVVFLAKDDSGNAVGFTQLYPTFFSVSAQRSWILNDLYVSADVRGQGYGKALMNAAKDFAIETGAKGLALETAHDNQNAQKLYESLGYQRDEHYYSYFLSV</sequence>
<dbReference type="GO" id="GO:0016747">
    <property type="term" value="F:acyltransferase activity, transferring groups other than amino-acyl groups"/>
    <property type="evidence" value="ECO:0007669"/>
    <property type="project" value="InterPro"/>
</dbReference>
<accession>A0AAV2VK55</accession>
<keyword evidence="2" id="KW-0012">Acyltransferase</keyword>
<evidence type="ECO:0000256" key="1">
    <source>
        <dbReference type="ARBA" id="ARBA00022679"/>
    </source>
</evidence>
<evidence type="ECO:0000259" key="3">
    <source>
        <dbReference type="PROSITE" id="PS51186"/>
    </source>
</evidence>
<dbReference type="Gene3D" id="3.40.630.30">
    <property type="match status" value="1"/>
</dbReference>
<dbReference type="EMBL" id="CAOF01000033">
    <property type="protein sequence ID" value="CCO44859.1"/>
    <property type="molecule type" value="Genomic_DNA"/>
</dbReference>
<dbReference type="InterPro" id="IPR050832">
    <property type="entry name" value="Bact_Acetyltransf"/>
</dbReference>
<evidence type="ECO:0000313" key="4">
    <source>
        <dbReference type="EMBL" id="CCO44859.1"/>
    </source>
</evidence>
<dbReference type="Proteomes" id="UP000018211">
    <property type="component" value="Unassembled WGS sequence"/>
</dbReference>